<dbReference type="InterPro" id="IPR036087">
    <property type="entry name" value="Nict_dMeBzImd_PRibTrfase_sf"/>
</dbReference>
<dbReference type="GO" id="GO:0009236">
    <property type="term" value="P:cobalamin biosynthetic process"/>
    <property type="evidence" value="ECO:0007669"/>
    <property type="project" value="UniProtKB-KW"/>
</dbReference>
<evidence type="ECO:0000256" key="4">
    <source>
        <dbReference type="ARBA" id="ARBA00015486"/>
    </source>
</evidence>
<keyword evidence="5" id="KW-0169">Cobalamin biosynthesis</keyword>
<proteinExistence type="inferred from homology"/>
<gene>
    <name evidence="10" type="primary">cobT</name>
    <name evidence="10" type="ORF">HMPREF9081_1191</name>
</gene>
<organism evidence="10 11">
    <name type="scientific">Centipeda periodontii DSM 2778</name>
    <dbReference type="NCBI Taxonomy" id="888060"/>
    <lineage>
        <taxon>Bacteria</taxon>
        <taxon>Bacillati</taxon>
        <taxon>Bacillota</taxon>
        <taxon>Negativicutes</taxon>
        <taxon>Selenomonadales</taxon>
        <taxon>Selenomonadaceae</taxon>
        <taxon>Centipeda</taxon>
    </lineage>
</organism>
<dbReference type="CDD" id="cd02439">
    <property type="entry name" value="DMB-PRT_CobT"/>
    <property type="match status" value="1"/>
</dbReference>
<comment type="similarity">
    <text evidence="2">Belongs to the CobT family.</text>
</comment>
<dbReference type="STRING" id="888060.HMPREF9081_1191"/>
<dbReference type="PANTHER" id="PTHR43463:SF1">
    <property type="entry name" value="NICOTINATE-NUCLEOTIDE--DIMETHYLBENZIMIDAZOLE PHOSPHORIBOSYLTRANSFERASE"/>
    <property type="match status" value="1"/>
</dbReference>
<dbReference type="InterPro" id="IPR023195">
    <property type="entry name" value="Nict_dMeBzImd_PRibTrfase_N"/>
</dbReference>
<evidence type="ECO:0000256" key="5">
    <source>
        <dbReference type="ARBA" id="ARBA00022573"/>
    </source>
</evidence>
<name>F5RLX5_9FIRM</name>
<evidence type="ECO:0000256" key="6">
    <source>
        <dbReference type="ARBA" id="ARBA00022676"/>
    </source>
</evidence>
<dbReference type="EC" id="2.4.2.21" evidence="3"/>
<evidence type="ECO:0000256" key="8">
    <source>
        <dbReference type="ARBA" id="ARBA00030686"/>
    </source>
</evidence>
<keyword evidence="7 10" id="KW-0808">Transferase</keyword>
<dbReference type="HOGENOM" id="CLU_032285_0_0_9"/>
<dbReference type="Pfam" id="PF02277">
    <property type="entry name" value="DBI_PRT"/>
    <property type="match status" value="2"/>
</dbReference>
<dbReference type="OrthoDB" id="9781491at2"/>
<dbReference type="UniPathway" id="UPA00061">
    <property type="reaction ID" value="UER00516"/>
</dbReference>
<evidence type="ECO:0000313" key="11">
    <source>
        <dbReference type="Proteomes" id="UP000004067"/>
    </source>
</evidence>
<dbReference type="FunFam" id="3.40.50.10210:FF:000001">
    <property type="entry name" value="Nicotinate-nucleotide--dimethylbenzimidazole phosphoribosyltransferase"/>
    <property type="match status" value="1"/>
</dbReference>
<evidence type="ECO:0000256" key="7">
    <source>
        <dbReference type="ARBA" id="ARBA00022679"/>
    </source>
</evidence>
<dbReference type="eggNOG" id="COG2038">
    <property type="taxonomic scope" value="Bacteria"/>
</dbReference>
<protein>
    <recommendedName>
        <fullName evidence="4">Nicotinate-nucleotide--dimethylbenzimidazole phosphoribosyltransferase</fullName>
        <ecNumber evidence="3">2.4.2.21</ecNumber>
    </recommendedName>
    <alternativeName>
        <fullName evidence="8">N(1)-alpha-phosphoribosyltransferase</fullName>
    </alternativeName>
</protein>
<sequence length="596" mass="62514">MNLLERTITAIDVPATEICKTVAAELTAQTDVNFGRLSDALLRYIRMRGERHPAPPQTSIVISCADHGVAAESVSAYPPETTLNMMCNYLIAHGGAANAAANFAGARLVIADLGVNAEGTDIPELRRHSIARGTANMTKGAAMTRTQAIAAIETGIALANERADAGDRCILPGEMGISNTTSSAAIVAAFLDLSAEEVTGRGANISDERLVHKIEIVRRALDVNRPDPHNGLDVLAKVGGFELGCIAGLILGAAARRMLVILDGANTTSAALIAHALAPSCVHYLLASHSSLTEHSHPHALRHLGLTPMLRLDIRLSETAGSSIVLRMLGQMLKVWEAIDSPACLLLPPRFAWSSFPACGEDYNGAISASPAPPNQSIMDACQYRLDNLAKPIHSLGYLERIAVQLAGTMGCERPPNDTQTALLLITEETELPADLTRILSALTDARAIPVHILSIADTGERATAAACTEAYALARSHPLLILGAYETEPSGTISAALSGALQGAAAGGSLILPGDARTDRIAREISEENAALRPCILHILPDMLTIDAELTAGIAGILGMEIVHAALHVVNDMKTFTETGVAVAIDGAGAGRQKK</sequence>
<dbReference type="PANTHER" id="PTHR43463">
    <property type="entry name" value="NICOTINATE-NUCLEOTIDE--DIMETHYLBENZIMIDAZOLE PHOSPHORIBOSYLTRANSFERASE"/>
    <property type="match status" value="1"/>
</dbReference>
<dbReference type="Gene3D" id="3.40.50.10210">
    <property type="match status" value="1"/>
</dbReference>
<dbReference type="EMBL" id="AFHQ01000032">
    <property type="protein sequence ID" value="EGK60006.1"/>
    <property type="molecule type" value="Genomic_DNA"/>
</dbReference>
<dbReference type="InterPro" id="IPR003200">
    <property type="entry name" value="Nict_dMeBzImd_PRibTrfase"/>
</dbReference>
<dbReference type="GO" id="GO:0008939">
    <property type="term" value="F:nicotinate-nucleotide-dimethylbenzimidazole phosphoribosyltransferase activity"/>
    <property type="evidence" value="ECO:0007669"/>
    <property type="project" value="UniProtKB-EC"/>
</dbReference>
<dbReference type="Gene3D" id="1.10.1610.10">
    <property type="match status" value="3"/>
</dbReference>
<evidence type="ECO:0000256" key="2">
    <source>
        <dbReference type="ARBA" id="ARBA00007110"/>
    </source>
</evidence>
<dbReference type="AlphaFoldDB" id="F5RLX5"/>
<dbReference type="RefSeq" id="WP_006306123.1">
    <property type="nucleotide sequence ID" value="NZ_GL892076.1"/>
</dbReference>
<accession>F5RLX5</accession>
<evidence type="ECO:0000256" key="3">
    <source>
        <dbReference type="ARBA" id="ARBA00011991"/>
    </source>
</evidence>
<reference evidence="10 11" key="1">
    <citation type="submission" date="2011-04" db="EMBL/GenBank/DDBJ databases">
        <authorList>
            <person name="Muzny D."/>
            <person name="Qin X."/>
            <person name="Deng J."/>
            <person name="Jiang H."/>
            <person name="Liu Y."/>
            <person name="Qu J."/>
            <person name="Song X.-Z."/>
            <person name="Zhang L."/>
            <person name="Thornton R."/>
            <person name="Coyle M."/>
            <person name="Francisco L."/>
            <person name="Jackson L."/>
            <person name="Javaid M."/>
            <person name="Korchina V."/>
            <person name="Kovar C."/>
            <person name="Mata R."/>
            <person name="Mathew T."/>
            <person name="Ngo R."/>
            <person name="Nguyen L."/>
            <person name="Nguyen N."/>
            <person name="Okwuonu G."/>
            <person name="Ongeri F."/>
            <person name="Pham C."/>
            <person name="Simmons D."/>
            <person name="Wilczek-Boney K."/>
            <person name="Hale W."/>
            <person name="Jakkamsetti A."/>
            <person name="Pham P."/>
            <person name="Ruth R."/>
            <person name="San Lucas F."/>
            <person name="Warren J."/>
            <person name="Zhang J."/>
            <person name="Zhao Z."/>
            <person name="Zhou C."/>
            <person name="Zhu D."/>
            <person name="Lee S."/>
            <person name="Bess C."/>
            <person name="Blankenburg K."/>
            <person name="Forbes L."/>
            <person name="Fu Q."/>
            <person name="Gubbala S."/>
            <person name="Hirani K."/>
            <person name="Jayaseelan J.C."/>
            <person name="Lara F."/>
            <person name="Munidasa M."/>
            <person name="Palculict T."/>
            <person name="Patil S."/>
            <person name="Pu L.-L."/>
            <person name="Saada N."/>
            <person name="Tang L."/>
            <person name="Weissenberger G."/>
            <person name="Zhu Y."/>
            <person name="Hemphill L."/>
            <person name="Shang Y."/>
            <person name="Youmans B."/>
            <person name="Ayvaz T."/>
            <person name="Ross M."/>
            <person name="Santibanez J."/>
            <person name="Aqrawi P."/>
            <person name="Gross S."/>
            <person name="Joshi V."/>
            <person name="Fowler G."/>
            <person name="Nazareth L."/>
            <person name="Reid J."/>
            <person name="Worley K."/>
            <person name="Petrosino J."/>
            <person name="Highlander S."/>
            <person name="Gibbs R."/>
        </authorList>
    </citation>
    <scope>NUCLEOTIDE SEQUENCE [LARGE SCALE GENOMIC DNA]</scope>
    <source>
        <strain evidence="10 11">DSM 2778</strain>
    </source>
</reference>
<evidence type="ECO:0000256" key="1">
    <source>
        <dbReference type="ARBA" id="ARBA00005049"/>
    </source>
</evidence>
<evidence type="ECO:0000313" key="10">
    <source>
        <dbReference type="EMBL" id="EGK60006.1"/>
    </source>
</evidence>
<dbReference type="SUPFAM" id="SSF52733">
    <property type="entry name" value="Nicotinate mononucleotide:5,6-dimethylbenzimidazole phosphoribosyltransferase (CobT)"/>
    <property type="match status" value="2"/>
</dbReference>
<keyword evidence="6 10" id="KW-0328">Glycosyltransferase</keyword>
<evidence type="ECO:0000256" key="9">
    <source>
        <dbReference type="ARBA" id="ARBA00047340"/>
    </source>
</evidence>
<dbReference type="Proteomes" id="UP000004067">
    <property type="component" value="Unassembled WGS sequence"/>
</dbReference>
<comment type="caution">
    <text evidence="10">The sequence shown here is derived from an EMBL/GenBank/DDBJ whole genome shotgun (WGS) entry which is preliminary data.</text>
</comment>
<comment type="pathway">
    <text evidence="1">Nucleoside biosynthesis; alpha-ribazole biosynthesis; alpha-ribazole from 5,6-dimethylbenzimidazole: step 1/2.</text>
</comment>
<keyword evidence="11" id="KW-1185">Reference proteome</keyword>
<comment type="catalytic activity">
    <reaction evidence="9">
        <text>5,6-dimethylbenzimidazole + nicotinate beta-D-ribonucleotide = alpha-ribazole 5'-phosphate + nicotinate + H(+)</text>
        <dbReference type="Rhea" id="RHEA:11196"/>
        <dbReference type="ChEBI" id="CHEBI:15378"/>
        <dbReference type="ChEBI" id="CHEBI:15890"/>
        <dbReference type="ChEBI" id="CHEBI:32544"/>
        <dbReference type="ChEBI" id="CHEBI:57502"/>
        <dbReference type="ChEBI" id="CHEBI:57918"/>
        <dbReference type="EC" id="2.4.2.21"/>
    </reaction>
</comment>